<dbReference type="AlphaFoldDB" id="A0AAW1PTB8"/>
<dbReference type="SMART" id="SM00741">
    <property type="entry name" value="SapB"/>
    <property type="match status" value="2"/>
</dbReference>
<comment type="caution">
    <text evidence="5">The sequence shown here is derived from an EMBL/GenBank/DDBJ whole genome shotgun (WGS) entry which is preliminary data.</text>
</comment>
<dbReference type="Pfam" id="PF03489">
    <property type="entry name" value="SapB_2"/>
    <property type="match status" value="1"/>
</dbReference>
<evidence type="ECO:0000313" key="6">
    <source>
        <dbReference type="Proteomes" id="UP001489004"/>
    </source>
</evidence>
<dbReference type="InterPro" id="IPR008138">
    <property type="entry name" value="SapB_2"/>
</dbReference>
<feature type="domain" description="Saposin B-type" evidence="4">
    <location>
        <begin position="138"/>
        <end position="220"/>
    </location>
</feature>
<evidence type="ECO:0000313" key="5">
    <source>
        <dbReference type="EMBL" id="KAK9812736.1"/>
    </source>
</evidence>
<keyword evidence="3" id="KW-0472">Membrane</keyword>
<evidence type="ECO:0000256" key="1">
    <source>
        <dbReference type="ARBA" id="ARBA00023157"/>
    </source>
</evidence>
<gene>
    <name evidence="5" type="ORF">WJX72_002865</name>
</gene>
<name>A0AAW1PTB8_9CHLO</name>
<keyword evidence="2" id="KW-0325">Glycoprotein</keyword>
<dbReference type="PANTHER" id="PTHR11480">
    <property type="entry name" value="SAPOSIN-RELATED"/>
    <property type="match status" value="1"/>
</dbReference>
<proteinExistence type="predicted"/>
<keyword evidence="3" id="KW-1133">Transmembrane helix</keyword>
<evidence type="ECO:0000256" key="2">
    <source>
        <dbReference type="ARBA" id="ARBA00023180"/>
    </source>
</evidence>
<dbReference type="GO" id="GO:0006629">
    <property type="term" value="P:lipid metabolic process"/>
    <property type="evidence" value="ECO:0007669"/>
    <property type="project" value="InterPro"/>
</dbReference>
<dbReference type="Gene3D" id="1.10.225.10">
    <property type="entry name" value="Saposin-like"/>
    <property type="match status" value="1"/>
</dbReference>
<evidence type="ECO:0000256" key="3">
    <source>
        <dbReference type="SAM" id="Phobius"/>
    </source>
</evidence>
<keyword evidence="3" id="KW-0812">Transmembrane</keyword>
<feature type="transmembrane region" description="Helical" evidence="3">
    <location>
        <begin position="114"/>
        <end position="132"/>
    </location>
</feature>
<dbReference type="SUPFAM" id="SSF47862">
    <property type="entry name" value="Saposin"/>
    <property type="match status" value="2"/>
</dbReference>
<dbReference type="PROSITE" id="PS50015">
    <property type="entry name" value="SAP_B"/>
    <property type="match status" value="2"/>
</dbReference>
<keyword evidence="1" id="KW-1015">Disulfide bond</keyword>
<evidence type="ECO:0000259" key="4">
    <source>
        <dbReference type="PROSITE" id="PS50015"/>
    </source>
</evidence>
<feature type="domain" description="Saposin B-type" evidence="4">
    <location>
        <begin position="225"/>
        <end position="307"/>
    </location>
</feature>
<accession>A0AAW1PTB8</accession>
<dbReference type="Pfam" id="PF05184">
    <property type="entry name" value="SapB_1"/>
    <property type="match status" value="1"/>
</dbReference>
<dbReference type="Proteomes" id="UP001489004">
    <property type="component" value="Unassembled WGS sequence"/>
</dbReference>
<protein>
    <recommendedName>
        <fullName evidence="4">Saposin B-type domain-containing protein</fullName>
    </recommendedName>
</protein>
<dbReference type="InterPro" id="IPR008139">
    <property type="entry name" value="SaposinB_dom"/>
</dbReference>
<dbReference type="InterPro" id="IPR051428">
    <property type="entry name" value="Sphingo_Act-Surfact_Prot"/>
</dbReference>
<keyword evidence="6" id="KW-1185">Reference proteome</keyword>
<dbReference type="InterPro" id="IPR011001">
    <property type="entry name" value="Saposin-like"/>
</dbReference>
<dbReference type="PANTHER" id="PTHR11480:SF3">
    <property type="entry name" value="BCDNA.GH08312"/>
    <property type="match status" value="1"/>
</dbReference>
<reference evidence="5 6" key="1">
    <citation type="journal article" date="2024" name="Nat. Commun.">
        <title>Phylogenomics reveals the evolutionary origins of lichenization in chlorophyte algae.</title>
        <authorList>
            <person name="Puginier C."/>
            <person name="Libourel C."/>
            <person name="Otte J."/>
            <person name="Skaloud P."/>
            <person name="Haon M."/>
            <person name="Grisel S."/>
            <person name="Petersen M."/>
            <person name="Berrin J.G."/>
            <person name="Delaux P.M."/>
            <person name="Dal Grande F."/>
            <person name="Keller J."/>
        </authorList>
    </citation>
    <scope>NUCLEOTIDE SEQUENCE [LARGE SCALE GENOMIC DNA]</scope>
    <source>
        <strain evidence="5 6">SAG 2043</strain>
    </source>
</reference>
<sequence length="324" mass="34727">MPVSTGSEESSHAAAEQLATTQSVEPGVYVDVIAGHHHSSGVQQSERLLAQRRLMRDHRYGVIYNAWVDRPSEYCLSGAYGRFSIPNIARGIGSLSQDAWQALQAQPCRAEMALSIYILAVIAAALPLLIAATRDLPLTDPCASCVRDATQLYSDLCAPEAQAKLVQELTSSSCSELPAVAQAQCQGVVSAVVPTMCSKMTASEAASKICSRPEVCIKAALMAKDDDTCSTCKMVILELANMLHDPNTQKEIIEYAKEACAVLKQMEDQCDVYVETYGPLVLNMAMQYLQPNLCPSSAGPCPCPCPQPGGPRLAILGFQRAITG</sequence>
<dbReference type="InterPro" id="IPR007856">
    <property type="entry name" value="SapB_1"/>
</dbReference>
<organism evidence="5 6">
    <name type="scientific">[Myrmecia] bisecta</name>
    <dbReference type="NCBI Taxonomy" id="41462"/>
    <lineage>
        <taxon>Eukaryota</taxon>
        <taxon>Viridiplantae</taxon>
        <taxon>Chlorophyta</taxon>
        <taxon>core chlorophytes</taxon>
        <taxon>Trebouxiophyceae</taxon>
        <taxon>Trebouxiales</taxon>
        <taxon>Trebouxiaceae</taxon>
        <taxon>Myrmecia</taxon>
    </lineage>
</organism>
<dbReference type="EMBL" id="JALJOR010000008">
    <property type="protein sequence ID" value="KAK9812736.1"/>
    <property type="molecule type" value="Genomic_DNA"/>
</dbReference>